<proteinExistence type="predicted"/>
<dbReference type="EMBL" id="JACOOX010000004">
    <property type="protein sequence ID" value="MBC5662744.1"/>
    <property type="molecule type" value="Genomic_DNA"/>
</dbReference>
<dbReference type="RefSeq" id="WP_118484489.1">
    <property type="nucleotide sequence ID" value="NZ_JACOOX010000004.1"/>
</dbReference>
<evidence type="ECO:0000256" key="1">
    <source>
        <dbReference type="SAM" id="Phobius"/>
    </source>
</evidence>
<dbReference type="Proteomes" id="UP000615234">
    <property type="component" value="Unassembled WGS sequence"/>
</dbReference>
<protein>
    <submittedName>
        <fullName evidence="2">Uncharacterized protein</fullName>
    </submittedName>
</protein>
<name>A0A8I0AGN2_9FIRM</name>
<sequence length="243" mass="27140">MNHKKNSFLGDTYIKTKEGEIVIRAGMKLAIGWVIFALLCSCYVYAFFIRKPKIVPGENNTVELTIPENASYKKSDVSEINDLVSKYLTAKAACDQATLQSLVTDPTEFDDMSVLENSAKYLKGFEDTTCYLADGYAEGEYVVVELSYMDIADVESKPLDIVTFYIITDQDGSYKIANGELSNAQLSYLNSFKASKDIQDIYVHVKENTEYLLDTDKTFRAFYDLISKPATTGNTAATPEDAQ</sequence>
<accession>A0A8I0AGN2</accession>
<gene>
    <name evidence="2" type="ORF">H8S09_07550</name>
</gene>
<reference evidence="2 3" key="1">
    <citation type="submission" date="2020-08" db="EMBL/GenBank/DDBJ databases">
        <title>Genome public.</title>
        <authorList>
            <person name="Liu C."/>
            <person name="Sun Q."/>
        </authorList>
    </citation>
    <scope>NUCLEOTIDE SEQUENCE [LARGE SCALE GENOMIC DNA]</scope>
    <source>
        <strain evidence="2 3">NSJ-10</strain>
    </source>
</reference>
<keyword evidence="1" id="KW-0812">Transmembrane</keyword>
<feature type="transmembrane region" description="Helical" evidence="1">
    <location>
        <begin position="21"/>
        <end position="48"/>
    </location>
</feature>
<keyword evidence="1" id="KW-1133">Transmembrane helix</keyword>
<comment type="caution">
    <text evidence="2">The sequence shown here is derived from an EMBL/GenBank/DDBJ whole genome shotgun (WGS) entry which is preliminary data.</text>
</comment>
<evidence type="ECO:0000313" key="3">
    <source>
        <dbReference type="Proteomes" id="UP000615234"/>
    </source>
</evidence>
<organism evidence="2 3">
    <name type="scientific">Coprococcus hominis</name>
    <name type="common">ex Liu et al. 2022</name>
    <dbReference type="NCBI Taxonomy" id="2763039"/>
    <lineage>
        <taxon>Bacteria</taxon>
        <taxon>Bacillati</taxon>
        <taxon>Bacillota</taxon>
        <taxon>Clostridia</taxon>
        <taxon>Lachnospirales</taxon>
        <taxon>Lachnospiraceae</taxon>
        <taxon>Coprococcus</taxon>
    </lineage>
</organism>
<keyword evidence="1" id="KW-0472">Membrane</keyword>
<keyword evidence="3" id="KW-1185">Reference proteome</keyword>
<dbReference type="AlphaFoldDB" id="A0A8I0AGN2"/>
<evidence type="ECO:0000313" key="2">
    <source>
        <dbReference type="EMBL" id="MBC5662744.1"/>
    </source>
</evidence>